<protein>
    <recommendedName>
        <fullName evidence="1">DUF2428 domain-containing protein</fullName>
    </recommendedName>
</protein>
<feature type="domain" description="DUF2428" evidence="1">
    <location>
        <begin position="642"/>
        <end position="903"/>
    </location>
</feature>
<comment type="caution">
    <text evidence="2">The sequence shown here is derived from an EMBL/GenBank/DDBJ whole genome shotgun (WGS) entry which is preliminary data.</text>
</comment>
<dbReference type="PANTHER" id="PTHR14387:SF0">
    <property type="entry name" value="DUF2428 DOMAIN-CONTAINING PROTEIN"/>
    <property type="match status" value="1"/>
</dbReference>
<dbReference type="Pfam" id="PF10350">
    <property type="entry name" value="DUF2428"/>
    <property type="match status" value="1"/>
</dbReference>
<dbReference type="PANTHER" id="PTHR14387">
    <property type="entry name" value="THADA/DEATH RECEPTOR INTERACTING PROTEIN"/>
    <property type="match status" value="1"/>
</dbReference>
<dbReference type="Proteomes" id="UP000295192">
    <property type="component" value="Unassembled WGS sequence"/>
</dbReference>
<organism evidence="2 3">
    <name type="scientific">Drosophila navojoa</name>
    <name type="common">Fruit fly</name>
    <dbReference type="NCBI Taxonomy" id="7232"/>
    <lineage>
        <taxon>Eukaryota</taxon>
        <taxon>Metazoa</taxon>
        <taxon>Ecdysozoa</taxon>
        <taxon>Arthropoda</taxon>
        <taxon>Hexapoda</taxon>
        <taxon>Insecta</taxon>
        <taxon>Pterygota</taxon>
        <taxon>Neoptera</taxon>
        <taxon>Endopterygota</taxon>
        <taxon>Diptera</taxon>
        <taxon>Brachycera</taxon>
        <taxon>Muscomorpha</taxon>
        <taxon>Ephydroidea</taxon>
        <taxon>Drosophilidae</taxon>
        <taxon>Drosophila</taxon>
    </lineage>
</organism>
<sequence length="1134" mass="128339">MAATIPKGETKSKSHNDCLSYLQSLGDGVPKEVADQLAAQIFEEANQSESLSINQAALNVSFRVYYHIVHKYELADEHFSNLPERLSYDQPQAFLMLQAVLLTNHWSRLDAQLIEDKCMDAIIAALQHNDSSLVHILKATNLLVKKFTKLQLLRLHLEHFYHCLQRQSQVGSREETLTLFNHCCKQEKRAFAYFRLIVEFWPWTNRNKYYLLSGILNSHGLPQLLAASGHDESEFFAGLRLSLSYKGLRAASQYPVKSLSSQRSAALLNLAVELLVNGNIAEIQNFHSQWFLRIQQRDALFQLLQAKPEIVEFLASSESARSASEQQRLILIFSMFAKEIYVASKLHFFKISTELLTNCSGFETEAQLLIFKFLVENLANFAVEDCLDFFYSFMERHRGVESSEFRNTMLGKMPNIINHTAKHFSRALRVDGGAGSDALANDIKRFFRQQQELLEQDILSDVYQPKIFALKMLEILHKSLYSTRVTKNAKMCSTQQNQQLGAFLLDHGVFQPKSVAQLLFKSLDDPQGFDDALELTVSLLLELGHVDSVQCNERCLTLCLSSDVDECSLVSLYVQLVVRSGADPQLTHSLYDQCLQQLTHKFDAFQLDPLKTTKSDGGHLFGHICVLNELVSGGRISLEADVAELLPLLERILNVILKFLNLANARQAETEPSAASFQDMDESLQLLVSESVYVADEDHEACRKYLLMSFWLTLKASCDLATSLACALLRSAPAGMPDCEALQRCLDINVAVLTRCRHKGAIEAAGLSIGRLTRAITSSVPSGDRAFELLHDCLERELLSECRQVSTTRRGAGFSIMFLHVLKNDDSRQRTLLHRAVQRILERLNGSASDEAAGSSNHDLWEALALHYLCVLVRDTELRPAMCKYYNEIMLVAIGYIDYTEWTISNAALQLFGATLGKLVGQRQATEFDTKLEWEPSEMNYEELACQLPKACEYMLNCCSGDKATSSIILFLGFLSKVEHLCTTGQPQRSTQLLQRFRRLSWRLLRHRCEHVRQLAATCFVRAHEFRCDLPAVLLASAKKASQLKDDNFYEALLFTMQAGMLKLQHEARHVWTADRTQRYQLQLLTALAVDEQVARFKAYTLNVLLQLLTLLKATEQMEIVRQILSARGRHALS</sequence>
<dbReference type="GO" id="GO:0030488">
    <property type="term" value="P:tRNA methylation"/>
    <property type="evidence" value="ECO:0007669"/>
    <property type="project" value="TreeGrafter"/>
</dbReference>
<proteinExistence type="predicted"/>
<dbReference type="InterPro" id="IPR019442">
    <property type="entry name" value="THADA/TRM732_DUF2428"/>
</dbReference>
<dbReference type="GO" id="GO:0005829">
    <property type="term" value="C:cytosol"/>
    <property type="evidence" value="ECO:0007669"/>
    <property type="project" value="TreeGrafter"/>
</dbReference>
<evidence type="ECO:0000313" key="3">
    <source>
        <dbReference type="Proteomes" id="UP000295192"/>
    </source>
</evidence>
<evidence type="ECO:0000259" key="1">
    <source>
        <dbReference type="Pfam" id="PF10350"/>
    </source>
</evidence>
<dbReference type="AlphaFoldDB" id="A0A484BLP1"/>
<accession>A0A484BLP1</accession>
<reference evidence="2 3" key="1">
    <citation type="journal article" date="2019" name="J. Hered.">
        <title>An Improved Genome Assembly for Drosophila navojoa, the Basal Species in the mojavensis Cluster.</title>
        <authorList>
            <person name="Vanderlinde T."/>
            <person name="Dupim E.G."/>
            <person name="Nazario-Yepiz N.O."/>
            <person name="Carvalho A.B."/>
        </authorList>
    </citation>
    <scope>NUCLEOTIDE SEQUENCE [LARGE SCALE GENOMIC DNA]</scope>
    <source>
        <strain evidence="2">Navoj_Jal97</strain>
        <tissue evidence="2">Whole organism</tissue>
    </source>
</reference>
<evidence type="ECO:0000313" key="2">
    <source>
        <dbReference type="EMBL" id="TDG49594.1"/>
    </source>
</evidence>
<dbReference type="InterPro" id="IPR051954">
    <property type="entry name" value="tRNA_methyltransferase_THADA"/>
</dbReference>
<dbReference type="OMA" id="VYYHIVH"/>
<gene>
    <name evidence="2" type="ORF">AWZ03_004085</name>
</gene>
<name>A0A484BLP1_DRONA</name>
<keyword evidence="3" id="KW-1185">Reference proteome</keyword>
<dbReference type="EMBL" id="LSRL02000022">
    <property type="protein sequence ID" value="TDG49594.1"/>
    <property type="molecule type" value="Genomic_DNA"/>
</dbReference>
<dbReference type="OrthoDB" id="6614653at2759"/>
<dbReference type="STRING" id="7232.A0A484BLP1"/>